<dbReference type="AlphaFoldDB" id="A0A067MZ97"/>
<dbReference type="InParanoid" id="A0A067MZ97"/>
<evidence type="ECO:0000313" key="8">
    <source>
        <dbReference type="Proteomes" id="UP000027195"/>
    </source>
</evidence>
<evidence type="ECO:0000313" key="7">
    <source>
        <dbReference type="EMBL" id="KDQ20934.1"/>
    </source>
</evidence>
<sequence length="336" mass="37808">MHSHSWIASVVALNAITSAHAISASLPTHFELHTGDMMPSIALGLYMSQPSEAAEAVKIALETGYRHFDTAWVYGNEEAVGRAIRDTNVPRSEIWITTKLWNSFHDPANVEIGLNESLVNLGVDYVDLFLMHWPVAEKQGARGEPVTDRELSENPYPTWRAMERLVESGKVRNIGVCNFSIKRLEKLLFQPLKIRPVVNQVEIHFWHPQPEMIAWGKNNGIVIQAWGPFAGSTAKSWVERTLSVPEIKAVAEELGITPAQVTLSWHIQRGTVVLPKSVNSSRIVENYQVVRLPDLLFETIEQAAQSHPPIRTFDPSRYWGLDVFGEGGYTKRRDEL</sequence>
<feature type="chain" id="PRO_5001645155" description="NADP-dependent oxidoreductase domain-containing protein" evidence="5">
    <location>
        <begin position="22"/>
        <end position="336"/>
    </location>
</feature>
<evidence type="ECO:0000256" key="1">
    <source>
        <dbReference type="ARBA" id="ARBA00023002"/>
    </source>
</evidence>
<feature type="signal peptide" evidence="5">
    <location>
        <begin position="1"/>
        <end position="21"/>
    </location>
</feature>
<dbReference type="PANTHER" id="PTHR11732">
    <property type="entry name" value="ALDO/KETO REDUCTASE"/>
    <property type="match status" value="1"/>
</dbReference>
<dbReference type="InterPro" id="IPR020471">
    <property type="entry name" value="AKR"/>
</dbReference>
<accession>A0A067MZ97</accession>
<dbReference type="STRING" id="930990.A0A067MZ97"/>
<dbReference type="PRINTS" id="PR00069">
    <property type="entry name" value="ALDKETRDTASE"/>
</dbReference>
<evidence type="ECO:0000259" key="6">
    <source>
        <dbReference type="Pfam" id="PF00248"/>
    </source>
</evidence>
<dbReference type="Proteomes" id="UP000027195">
    <property type="component" value="Unassembled WGS sequence"/>
</dbReference>
<dbReference type="SUPFAM" id="SSF51430">
    <property type="entry name" value="NAD(P)-linked oxidoreductase"/>
    <property type="match status" value="1"/>
</dbReference>
<dbReference type="GO" id="GO:0016616">
    <property type="term" value="F:oxidoreductase activity, acting on the CH-OH group of donors, NAD or NADP as acceptor"/>
    <property type="evidence" value="ECO:0007669"/>
    <property type="project" value="UniProtKB-ARBA"/>
</dbReference>
<dbReference type="PIRSF" id="PIRSF000097">
    <property type="entry name" value="AKR"/>
    <property type="match status" value="1"/>
</dbReference>
<keyword evidence="5" id="KW-0732">Signal</keyword>
<dbReference type="PROSITE" id="PS00062">
    <property type="entry name" value="ALDOKETO_REDUCTASE_2"/>
    <property type="match status" value="1"/>
</dbReference>
<evidence type="ECO:0000256" key="4">
    <source>
        <dbReference type="PIRSR" id="PIRSR000097-3"/>
    </source>
</evidence>
<reference evidence="8" key="1">
    <citation type="journal article" date="2014" name="Proc. Natl. Acad. Sci. U.S.A.">
        <title>Extensive sampling of basidiomycete genomes demonstrates inadequacy of the white-rot/brown-rot paradigm for wood decay fungi.</title>
        <authorList>
            <person name="Riley R."/>
            <person name="Salamov A.A."/>
            <person name="Brown D.W."/>
            <person name="Nagy L.G."/>
            <person name="Floudas D."/>
            <person name="Held B.W."/>
            <person name="Levasseur A."/>
            <person name="Lombard V."/>
            <person name="Morin E."/>
            <person name="Otillar R."/>
            <person name="Lindquist E.A."/>
            <person name="Sun H."/>
            <person name="LaButti K.M."/>
            <person name="Schmutz J."/>
            <person name="Jabbour D."/>
            <person name="Luo H."/>
            <person name="Baker S.E."/>
            <person name="Pisabarro A.G."/>
            <person name="Walton J.D."/>
            <person name="Blanchette R.A."/>
            <person name="Henrissat B."/>
            <person name="Martin F."/>
            <person name="Cullen D."/>
            <person name="Hibbett D.S."/>
            <person name="Grigoriev I.V."/>
        </authorList>
    </citation>
    <scope>NUCLEOTIDE SEQUENCE [LARGE SCALE GENOMIC DNA]</scope>
    <source>
        <strain evidence="8">FD-172 SS1</strain>
    </source>
</reference>
<evidence type="ECO:0000256" key="5">
    <source>
        <dbReference type="SAM" id="SignalP"/>
    </source>
</evidence>
<name>A0A067MZ97_BOTB1</name>
<dbReference type="PROSITE" id="PS00798">
    <property type="entry name" value="ALDOKETO_REDUCTASE_1"/>
    <property type="match status" value="1"/>
</dbReference>
<evidence type="ECO:0000256" key="3">
    <source>
        <dbReference type="PIRSR" id="PIRSR000097-2"/>
    </source>
</evidence>
<dbReference type="Pfam" id="PF00248">
    <property type="entry name" value="Aldo_ket_red"/>
    <property type="match status" value="1"/>
</dbReference>
<keyword evidence="8" id="KW-1185">Reference proteome</keyword>
<dbReference type="FunFam" id="3.20.20.100:FF:000002">
    <property type="entry name" value="2,5-diketo-D-gluconic acid reductase A"/>
    <property type="match status" value="1"/>
</dbReference>
<evidence type="ECO:0000256" key="2">
    <source>
        <dbReference type="PIRSR" id="PIRSR000097-1"/>
    </source>
</evidence>
<protein>
    <recommendedName>
        <fullName evidence="6">NADP-dependent oxidoreductase domain-containing protein</fullName>
    </recommendedName>
</protein>
<feature type="site" description="Lowers pKa of active site Tyr" evidence="4">
    <location>
        <position position="99"/>
    </location>
</feature>
<dbReference type="InterPro" id="IPR036812">
    <property type="entry name" value="NAD(P)_OxRdtase_dom_sf"/>
</dbReference>
<feature type="binding site" evidence="3">
    <location>
        <position position="132"/>
    </location>
    <ligand>
        <name>substrate</name>
    </ligand>
</feature>
<dbReference type="EMBL" id="KL198017">
    <property type="protein sequence ID" value="KDQ20934.1"/>
    <property type="molecule type" value="Genomic_DNA"/>
</dbReference>
<keyword evidence="1" id="KW-0560">Oxidoreductase</keyword>
<dbReference type="HOGENOM" id="CLU_023205_0_0_1"/>
<dbReference type="InterPro" id="IPR023210">
    <property type="entry name" value="NADP_OxRdtase_dom"/>
</dbReference>
<proteinExistence type="predicted"/>
<dbReference type="OrthoDB" id="5945798at2759"/>
<feature type="active site" description="Proton donor" evidence="2">
    <location>
        <position position="74"/>
    </location>
</feature>
<gene>
    <name evidence="7" type="ORF">BOTBODRAFT_26945</name>
</gene>
<dbReference type="InterPro" id="IPR018170">
    <property type="entry name" value="Aldo/ket_reductase_CS"/>
</dbReference>
<organism evidence="7 8">
    <name type="scientific">Botryobasidium botryosum (strain FD-172 SS1)</name>
    <dbReference type="NCBI Taxonomy" id="930990"/>
    <lineage>
        <taxon>Eukaryota</taxon>
        <taxon>Fungi</taxon>
        <taxon>Dikarya</taxon>
        <taxon>Basidiomycota</taxon>
        <taxon>Agaricomycotina</taxon>
        <taxon>Agaricomycetes</taxon>
        <taxon>Cantharellales</taxon>
        <taxon>Botryobasidiaceae</taxon>
        <taxon>Botryobasidium</taxon>
    </lineage>
</organism>
<dbReference type="Gene3D" id="3.20.20.100">
    <property type="entry name" value="NADP-dependent oxidoreductase domain"/>
    <property type="match status" value="1"/>
</dbReference>
<dbReference type="PROSITE" id="PS00063">
    <property type="entry name" value="ALDOKETO_REDUCTASE_3"/>
    <property type="match status" value="1"/>
</dbReference>
<feature type="domain" description="NADP-dependent oxidoreductase" evidence="6">
    <location>
        <begin position="48"/>
        <end position="303"/>
    </location>
</feature>
<dbReference type="CDD" id="cd19071">
    <property type="entry name" value="AKR_AKR1-5-like"/>
    <property type="match status" value="1"/>
</dbReference>